<dbReference type="PANTHER" id="PTHR42951">
    <property type="entry name" value="METALLO-BETA-LACTAMASE DOMAIN-CONTAINING"/>
    <property type="match status" value="1"/>
</dbReference>
<comment type="caution">
    <text evidence="2">The sequence shown here is derived from an EMBL/GenBank/DDBJ whole genome shotgun (WGS) entry which is preliminary data.</text>
</comment>
<dbReference type="InterPro" id="IPR036866">
    <property type="entry name" value="RibonucZ/Hydroxyglut_hydro"/>
</dbReference>
<gene>
    <name evidence="2" type="ORF">H8S61_04165</name>
</gene>
<dbReference type="Proteomes" id="UP000622448">
    <property type="component" value="Unassembled WGS sequence"/>
</dbReference>
<organism evidence="2 3">
    <name type="scientific">Eggerthella hominis</name>
    <dbReference type="NCBI Taxonomy" id="2763043"/>
    <lineage>
        <taxon>Bacteria</taxon>
        <taxon>Bacillati</taxon>
        <taxon>Actinomycetota</taxon>
        <taxon>Coriobacteriia</taxon>
        <taxon>Eggerthellales</taxon>
        <taxon>Eggerthellaceae</taxon>
        <taxon>Eggerthella</taxon>
    </lineage>
</organism>
<evidence type="ECO:0000259" key="1">
    <source>
        <dbReference type="SMART" id="SM00849"/>
    </source>
</evidence>
<evidence type="ECO:0000313" key="2">
    <source>
        <dbReference type="EMBL" id="MBC5583389.1"/>
    </source>
</evidence>
<protein>
    <submittedName>
        <fullName evidence="2">MBL fold metallo-hydrolase</fullName>
    </submittedName>
</protein>
<dbReference type="InterPro" id="IPR001279">
    <property type="entry name" value="Metallo-B-lactamas"/>
</dbReference>
<dbReference type="SMART" id="SM00849">
    <property type="entry name" value="Lactamase_B"/>
    <property type="match status" value="1"/>
</dbReference>
<feature type="domain" description="Metallo-beta-lactamase" evidence="1">
    <location>
        <begin position="12"/>
        <end position="213"/>
    </location>
</feature>
<keyword evidence="3" id="KW-1185">Reference proteome</keyword>
<name>A0ABR7BP49_9ACTN</name>
<accession>A0ABR7BP49</accession>
<dbReference type="Pfam" id="PF00753">
    <property type="entry name" value="Lactamase_B"/>
    <property type="match status" value="1"/>
</dbReference>
<reference evidence="2 3" key="1">
    <citation type="submission" date="2020-08" db="EMBL/GenBank/DDBJ databases">
        <title>Genome public.</title>
        <authorList>
            <person name="Liu C."/>
            <person name="Sun Q."/>
        </authorList>
    </citation>
    <scope>NUCLEOTIDE SEQUENCE [LARGE SCALE GENOMIC DNA]</scope>
    <source>
        <strain evidence="2 3">NSJ-70</strain>
    </source>
</reference>
<proteinExistence type="predicted"/>
<dbReference type="EMBL" id="JACOOA010000001">
    <property type="protein sequence ID" value="MBC5583389.1"/>
    <property type="molecule type" value="Genomic_DNA"/>
</dbReference>
<dbReference type="InterPro" id="IPR050855">
    <property type="entry name" value="NDM-1-like"/>
</dbReference>
<dbReference type="RefSeq" id="WP_186938032.1">
    <property type="nucleotide sequence ID" value="NZ_JACOOA010000001.1"/>
</dbReference>
<dbReference type="SUPFAM" id="SSF56281">
    <property type="entry name" value="Metallo-hydrolase/oxidoreductase"/>
    <property type="match status" value="1"/>
</dbReference>
<evidence type="ECO:0000313" key="3">
    <source>
        <dbReference type="Proteomes" id="UP000622448"/>
    </source>
</evidence>
<dbReference type="Gene3D" id="3.60.15.10">
    <property type="entry name" value="Ribonuclease Z/Hydroxyacylglutathione hydrolase-like"/>
    <property type="match status" value="1"/>
</dbReference>
<sequence>MSIRLHEIGTYALRNYVLETPAGLIAIDTGYPGGFERFASRLQRIAPLSDLKFVFLTHAHDDHAGFLQDVLDRCDAQVVLSPLAVPVLERGENAVVEGAGYSSRIASLFGVFKKDFSFPPVQVGDRALFVRDERDQVFEQRGLPLRIVLLPGHTPCSIGLYLTDSNELLCGDAAMNAVISVAKHTIWIDDKKAFQASWDKIIGMDVERIYPAHGNPFPAKELARHRRFLDNRTLIPMEAHHG</sequence>